<evidence type="ECO:0000313" key="9">
    <source>
        <dbReference type="Proteomes" id="UP000541033"/>
    </source>
</evidence>
<organism evidence="8 9">
    <name type="scientific">Lysinibacter cavernae</name>
    <dbReference type="NCBI Taxonomy" id="1640652"/>
    <lineage>
        <taxon>Bacteria</taxon>
        <taxon>Bacillati</taxon>
        <taxon>Actinomycetota</taxon>
        <taxon>Actinomycetes</taxon>
        <taxon>Micrococcales</taxon>
        <taxon>Microbacteriaceae</taxon>
        <taxon>Lysinibacter</taxon>
    </lineage>
</organism>
<proteinExistence type="predicted"/>
<name>A0A7X5QZR8_9MICO</name>
<gene>
    <name evidence="8" type="ORF">FHX76_000893</name>
</gene>
<evidence type="ECO:0000259" key="7">
    <source>
        <dbReference type="Pfam" id="PF13515"/>
    </source>
</evidence>
<evidence type="ECO:0000256" key="5">
    <source>
        <dbReference type="SAM" id="MobiDB-lite"/>
    </source>
</evidence>
<dbReference type="AlphaFoldDB" id="A0A7X5QZR8"/>
<sequence>MAIVSIRAARREPWIQAAKTLIATLAAWFGCLAIFPNQAPIFGAIAALLCVQPNVTQSLSKGVERVIGVVAGVAVAYGAVLVFGSPGWLFILAIAVSIVLGWALRMTTTSSNQIAITTMLVLALGNQDPDYALGRIAETLIGAAIGIIVNAAIAAPVKITPAHIGVRTLGYDASRCLDRLSEALTEPQSTEWINEMLAEVRTVVDDREKVRDLIGAAKESLALNPRGSRHRTQLDEDATLMRSLSPIITQISGMTRALHDNYSVTLLEDPTVHGLAEEFRRAAHDLRRISQLRDDLHTEETPVTSQLPALTAPFAILRPNPVHWILIGSLMEDLRRVRDGIVSISEHESFRQPKDTGRGQASSSPS</sequence>
<keyword evidence="9" id="KW-1185">Reference proteome</keyword>
<dbReference type="Pfam" id="PF13515">
    <property type="entry name" value="FUSC_2"/>
    <property type="match status" value="1"/>
</dbReference>
<feature type="transmembrane region" description="Helical" evidence="6">
    <location>
        <begin position="25"/>
        <end position="51"/>
    </location>
</feature>
<reference evidence="8 9" key="1">
    <citation type="submission" date="2020-02" db="EMBL/GenBank/DDBJ databases">
        <title>Sequencing the genomes of 1000 actinobacteria strains.</title>
        <authorList>
            <person name="Klenk H.-P."/>
        </authorList>
    </citation>
    <scope>NUCLEOTIDE SEQUENCE [LARGE SCALE GENOMIC DNA]</scope>
    <source>
        <strain evidence="8 9">DSM 27960</strain>
    </source>
</reference>
<evidence type="ECO:0000313" key="8">
    <source>
        <dbReference type="EMBL" id="NIH53025.1"/>
    </source>
</evidence>
<evidence type="ECO:0000256" key="1">
    <source>
        <dbReference type="ARBA" id="ARBA00004141"/>
    </source>
</evidence>
<dbReference type="EMBL" id="JAAMOX010000001">
    <property type="protein sequence ID" value="NIH53025.1"/>
    <property type="molecule type" value="Genomic_DNA"/>
</dbReference>
<dbReference type="Proteomes" id="UP000541033">
    <property type="component" value="Unassembled WGS sequence"/>
</dbReference>
<dbReference type="RefSeq" id="WP_167148304.1">
    <property type="nucleotide sequence ID" value="NZ_JAAMOX010000001.1"/>
</dbReference>
<evidence type="ECO:0000256" key="4">
    <source>
        <dbReference type="ARBA" id="ARBA00023136"/>
    </source>
</evidence>
<protein>
    <submittedName>
        <fullName evidence="8">Uncharacterized membrane protein YgaE (UPF0421/DUF939 family)</fullName>
    </submittedName>
</protein>
<keyword evidence="3 6" id="KW-1133">Transmembrane helix</keyword>
<feature type="transmembrane region" description="Helical" evidence="6">
    <location>
        <begin position="63"/>
        <end position="82"/>
    </location>
</feature>
<evidence type="ECO:0000256" key="2">
    <source>
        <dbReference type="ARBA" id="ARBA00022692"/>
    </source>
</evidence>
<dbReference type="InterPro" id="IPR049453">
    <property type="entry name" value="Memb_transporter_dom"/>
</dbReference>
<accession>A0A7X5QZR8</accession>
<evidence type="ECO:0000256" key="6">
    <source>
        <dbReference type="SAM" id="Phobius"/>
    </source>
</evidence>
<feature type="domain" description="Integral membrane bound transporter" evidence="7">
    <location>
        <begin position="33"/>
        <end position="149"/>
    </location>
</feature>
<feature type="compositionally biased region" description="Basic and acidic residues" evidence="5">
    <location>
        <begin position="347"/>
        <end position="357"/>
    </location>
</feature>
<feature type="transmembrane region" description="Helical" evidence="6">
    <location>
        <begin position="88"/>
        <end position="104"/>
    </location>
</feature>
<dbReference type="GO" id="GO:0016020">
    <property type="term" value="C:membrane"/>
    <property type="evidence" value="ECO:0007669"/>
    <property type="project" value="UniProtKB-SubCell"/>
</dbReference>
<dbReference type="PROSITE" id="PS51257">
    <property type="entry name" value="PROKAR_LIPOPROTEIN"/>
    <property type="match status" value="1"/>
</dbReference>
<feature type="region of interest" description="Disordered" evidence="5">
    <location>
        <begin position="347"/>
        <end position="366"/>
    </location>
</feature>
<comment type="subcellular location">
    <subcellularLocation>
        <location evidence="1">Membrane</location>
        <topology evidence="1">Multi-pass membrane protein</topology>
    </subcellularLocation>
</comment>
<evidence type="ECO:0000256" key="3">
    <source>
        <dbReference type="ARBA" id="ARBA00022989"/>
    </source>
</evidence>
<keyword evidence="2 6" id="KW-0812">Transmembrane</keyword>
<comment type="caution">
    <text evidence="8">The sequence shown here is derived from an EMBL/GenBank/DDBJ whole genome shotgun (WGS) entry which is preliminary data.</text>
</comment>
<keyword evidence="4 6" id="KW-0472">Membrane</keyword>